<dbReference type="Proteomes" id="UP000555552">
    <property type="component" value="Unassembled WGS sequence"/>
</dbReference>
<keyword evidence="5" id="KW-1185">Reference proteome</keyword>
<keyword evidence="2" id="KW-0812">Transmembrane</keyword>
<feature type="domain" description="YncI copper-binding" evidence="3">
    <location>
        <begin position="6"/>
        <end position="153"/>
    </location>
</feature>
<comment type="caution">
    <text evidence="4">The sequence shown here is derived from an EMBL/GenBank/DDBJ whole genome shotgun (WGS) entry which is preliminary data.</text>
</comment>
<gene>
    <name evidence="4" type="ORF">HLB09_01825</name>
</gene>
<keyword evidence="2" id="KW-0472">Membrane</keyword>
<organism evidence="4 5">
    <name type="scientific">Pseudokineococcus marinus</name>
    <dbReference type="NCBI Taxonomy" id="351215"/>
    <lineage>
        <taxon>Bacteria</taxon>
        <taxon>Bacillati</taxon>
        <taxon>Actinomycetota</taxon>
        <taxon>Actinomycetes</taxon>
        <taxon>Kineosporiales</taxon>
        <taxon>Kineosporiaceae</taxon>
        <taxon>Pseudokineococcus</taxon>
    </lineage>
</organism>
<evidence type="ECO:0000313" key="5">
    <source>
        <dbReference type="Proteomes" id="UP000555552"/>
    </source>
</evidence>
<feature type="transmembrane region" description="Helical" evidence="2">
    <location>
        <begin position="193"/>
        <end position="215"/>
    </location>
</feature>
<evidence type="ECO:0000313" key="4">
    <source>
        <dbReference type="EMBL" id="NNH21842.1"/>
    </source>
</evidence>
<dbReference type="Pfam" id="PF07987">
    <property type="entry name" value="DUF1775"/>
    <property type="match status" value="1"/>
</dbReference>
<name>A0A849BM15_9ACTN</name>
<proteinExistence type="predicted"/>
<reference evidence="4 5" key="1">
    <citation type="submission" date="2020-05" db="EMBL/GenBank/DDBJ databases">
        <title>MicrobeNet Type strains.</title>
        <authorList>
            <person name="Nicholson A.C."/>
        </authorList>
    </citation>
    <scope>NUCLEOTIDE SEQUENCE [LARGE SCALE GENOMIC DNA]</scope>
    <source>
        <strain evidence="4 5">JCM 14547</strain>
    </source>
</reference>
<dbReference type="CDD" id="cd08545">
    <property type="entry name" value="YcnI_like"/>
    <property type="match status" value="1"/>
</dbReference>
<dbReference type="InterPro" id="IPR012533">
    <property type="entry name" value="YcnI-copper_dom"/>
</dbReference>
<accession>A0A849BM15</accession>
<dbReference type="EMBL" id="JABEMA010000009">
    <property type="protein sequence ID" value="NNH21842.1"/>
    <property type="molecule type" value="Genomic_DNA"/>
</dbReference>
<evidence type="ECO:0000259" key="3">
    <source>
        <dbReference type="Pfam" id="PF07987"/>
    </source>
</evidence>
<evidence type="ECO:0000256" key="2">
    <source>
        <dbReference type="SAM" id="Phobius"/>
    </source>
</evidence>
<feature type="region of interest" description="Disordered" evidence="1">
    <location>
        <begin position="160"/>
        <end position="186"/>
    </location>
</feature>
<sequence length="221" mass="22260">MAASAHVRVSADDPTVGGYSVLTFRVPNESDTAGTTAVTVDLPTDTPLRSVSVEPVPGWSAEVVTGDLPEPVAVDGGELTEAPRQVTWTADPGVEIGPGEFQRFVVSAGPLPEAGTDVVLPATQTYSDGEVVAWDEPVVAGEEEPNTPAPSFTTVAAADDEAATTDAEVTTTAASTSTTGGAATEATDSSARWLAGGGLVVAVAAFLLALVGAAGRRRAAR</sequence>
<dbReference type="Gene3D" id="2.60.40.2230">
    <property type="entry name" value="Uncharacterised protein YcnI-like PF07987, DUF1775"/>
    <property type="match status" value="1"/>
</dbReference>
<dbReference type="InterPro" id="IPR038507">
    <property type="entry name" value="YcnI-like_sf"/>
</dbReference>
<dbReference type="AlphaFoldDB" id="A0A849BM15"/>
<protein>
    <submittedName>
        <fullName evidence="4">YcnI family protein</fullName>
    </submittedName>
</protein>
<evidence type="ECO:0000256" key="1">
    <source>
        <dbReference type="SAM" id="MobiDB-lite"/>
    </source>
</evidence>
<feature type="compositionally biased region" description="Low complexity" evidence="1">
    <location>
        <begin position="164"/>
        <end position="186"/>
    </location>
</feature>
<keyword evidence="2" id="KW-1133">Transmembrane helix</keyword>